<protein>
    <submittedName>
        <fullName evidence="2">Uncharacterized protein</fullName>
    </submittedName>
</protein>
<evidence type="ECO:0000313" key="2">
    <source>
        <dbReference type="EMBL" id="OCH91161.1"/>
    </source>
</evidence>
<evidence type="ECO:0000313" key="3">
    <source>
        <dbReference type="Proteomes" id="UP000250043"/>
    </source>
</evidence>
<feature type="region of interest" description="Disordered" evidence="1">
    <location>
        <begin position="1"/>
        <end position="30"/>
    </location>
</feature>
<name>A0A8E2AV53_9APHY</name>
<dbReference type="AlphaFoldDB" id="A0A8E2AV53"/>
<dbReference type="Proteomes" id="UP000250043">
    <property type="component" value="Unassembled WGS sequence"/>
</dbReference>
<feature type="region of interest" description="Disordered" evidence="1">
    <location>
        <begin position="347"/>
        <end position="366"/>
    </location>
</feature>
<keyword evidence="3" id="KW-1185">Reference proteome</keyword>
<feature type="region of interest" description="Disordered" evidence="1">
    <location>
        <begin position="201"/>
        <end position="277"/>
    </location>
</feature>
<feature type="compositionally biased region" description="Polar residues" evidence="1">
    <location>
        <begin position="254"/>
        <end position="271"/>
    </location>
</feature>
<feature type="region of interest" description="Disordered" evidence="1">
    <location>
        <begin position="43"/>
        <end position="78"/>
    </location>
</feature>
<accession>A0A8E2AV53</accession>
<feature type="compositionally biased region" description="Low complexity" evidence="1">
    <location>
        <begin position="13"/>
        <end position="22"/>
    </location>
</feature>
<feature type="region of interest" description="Disordered" evidence="1">
    <location>
        <begin position="121"/>
        <end position="141"/>
    </location>
</feature>
<feature type="compositionally biased region" description="Polar residues" evidence="1">
    <location>
        <begin position="206"/>
        <end position="217"/>
    </location>
</feature>
<gene>
    <name evidence="2" type="ORF">OBBRIDRAFT_803474</name>
</gene>
<dbReference type="EMBL" id="KV722390">
    <property type="protein sequence ID" value="OCH91161.1"/>
    <property type="molecule type" value="Genomic_DNA"/>
</dbReference>
<reference evidence="2 3" key="1">
    <citation type="submission" date="2016-07" db="EMBL/GenBank/DDBJ databases">
        <title>Draft genome of the white-rot fungus Obba rivulosa 3A-2.</title>
        <authorList>
            <consortium name="DOE Joint Genome Institute"/>
            <person name="Miettinen O."/>
            <person name="Riley R."/>
            <person name="Acob R."/>
            <person name="Barry K."/>
            <person name="Cullen D."/>
            <person name="De Vries R."/>
            <person name="Hainaut M."/>
            <person name="Hatakka A."/>
            <person name="Henrissat B."/>
            <person name="Hilden K."/>
            <person name="Kuo R."/>
            <person name="Labutti K."/>
            <person name="Lipzen A."/>
            <person name="Makela M.R."/>
            <person name="Sandor L."/>
            <person name="Spatafora J.W."/>
            <person name="Grigoriev I.V."/>
            <person name="Hibbett D.S."/>
        </authorList>
    </citation>
    <scope>NUCLEOTIDE SEQUENCE [LARGE SCALE GENOMIC DNA]</scope>
    <source>
        <strain evidence="2 3">3A-2</strain>
    </source>
</reference>
<proteinExistence type="predicted"/>
<organism evidence="2 3">
    <name type="scientific">Obba rivulosa</name>
    <dbReference type="NCBI Taxonomy" id="1052685"/>
    <lineage>
        <taxon>Eukaryota</taxon>
        <taxon>Fungi</taxon>
        <taxon>Dikarya</taxon>
        <taxon>Basidiomycota</taxon>
        <taxon>Agaricomycotina</taxon>
        <taxon>Agaricomycetes</taxon>
        <taxon>Polyporales</taxon>
        <taxon>Gelatoporiaceae</taxon>
        <taxon>Obba</taxon>
    </lineage>
</organism>
<evidence type="ECO:0000256" key="1">
    <source>
        <dbReference type="SAM" id="MobiDB-lite"/>
    </source>
</evidence>
<feature type="compositionally biased region" description="Polar residues" evidence="1">
    <location>
        <begin position="234"/>
        <end position="245"/>
    </location>
</feature>
<sequence>MGGGAVLGEEENGSNPGSPSSPYITSHTTSLFPRPSYIMTVRKSRGALQSGNIRRRRLPGGSEANYPQWGQRGLVTPPPAERVYDTVMDFGPSQPDPTQLAPTAALSLTTSVAVNAHYPQSTTATQEQHGQIAPQRRPRVPHSVNQSAVSELPARVILATHDPSFGLCLPDERAQSIMLSDAQSVPWNNYQSQARFGGADRAPAMATSSGSNCQGSRLQRPAIPYWSPPVQPGTAASNTSGSMSFPPTPIVSPALSSDSGLSRWSTPSSASHGRRSCRVRDIVPIDATVSTPAPAYPSPYIPSALVNSGYGRPDYGRIYSMSPNSPLAPMNSPTLVYDRSFDRTEGVGSTGGDYARSSHTARSDTELTAPSVNVASGHIHDFASEYFSPSTNIPQQSSGYFSTGTSTVASGPGPVELHGPFALDQGGIELASSDAEIQGSFNGAYQALGSEAPQTIESIFELEFGDGYDDPAMQTISQDEWNYFVAYLNNMEATRTLGHDQYMQN</sequence>